<dbReference type="InterPro" id="IPR026032">
    <property type="entry name" value="HcaT-like"/>
</dbReference>
<evidence type="ECO:0000256" key="2">
    <source>
        <dbReference type="ARBA" id="ARBA00022448"/>
    </source>
</evidence>
<reference evidence="10 11" key="1">
    <citation type="submission" date="2018-11" db="EMBL/GenBank/DDBJ databases">
        <title>Genomic Encyclopedia of Type Strains, Phase IV (KMG-IV): sequencing the most valuable type-strain genomes for metagenomic binning, comparative biology and taxonomic classification.</title>
        <authorList>
            <person name="Goeker M."/>
        </authorList>
    </citation>
    <scope>NUCLEOTIDE SEQUENCE [LARGE SCALE GENOMIC DNA]</scope>
    <source>
        <strain evidence="10 11">DSM 25797</strain>
    </source>
</reference>
<dbReference type="NCBIfam" id="NF008346">
    <property type="entry name" value="PRK11128.1"/>
    <property type="match status" value="1"/>
</dbReference>
<feature type="transmembrane region" description="Helical" evidence="8">
    <location>
        <begin position="278"/>
        <end position="294"/>
    </location>
</feature>
<evidence type="ECO:0000313" key="11">
    <source>
        <dbReference type="Proteomes" id="UP000276901"/>
    </source>
</evidence>
<feature type="transmembrane region" description="Helical" evidence="8">
    <location>
        <begin position="141"/>
        <end position="159"/>
    </location>
</feature>
<gene>
    <name evidence="10" type="ORF">EDC49_1016</name>
</gene>
<keyword evidence="6 8" id="KW-1133">Transmembrane helix</keyword>
<feature type="domain" description="Major facilitator superfamily associated" evidence="9">
    <location>
        <begin position="18"/>
        <end position="369"/>
    </location>
</feature>
<dbReference type="PIRSF" id="PIRSF004925">
    <property type="entry name" value="HcaT"/>
    <property type="match status" value="1"/>
</dbReference>
<keyword evidence="2" id="KW-0813">Transport</keyword>
<name>A0ABX9XTT5_9PAST</name>
<keyword evidence="4" id="KW-0997">Cell inner membrane</keyword>
<dbReference type="PANTHER" id="PTHR23522:SF10">
    <property type="entry name" value="3-PHENYLPROPIONIC ACID TRANSPORTER-RELATED"/>
    <property type="match status" value="1"/>
</dbReference>
<organism evidence="10 11">
    <name type="scientific">Frederiksenia canicola</name>
    <dbReference type="NCBI Taxonomy" id="123824"/>
    <lineage>
        <taxon>Bacteria</taxon>
        <taxon>Pseudomonadati</taxon>
        <taxon>Pseudomonadota</taxon>
        <taxon>Gammaproteobacteria</taxon>
        <taxon>Pasteurellales</taxon>
        <taxon>Pasteurellaceae</taxon>
        <taxon>Frederiksenia</taxon>
    </lineage>
</organism>
<dbReference type="PANTHER" id="PTHR23522">
    <property type="entry name" value="BLL5896 PROTEIN"/>
    <property type="match status" value="1"/>
</dbReference>
<dbReference type="EMBL" id="RKQT01000001">
    <property type="protein sequence ID" value="RPE96620.1"/>
    <property type="molecule type" value="Genomic_DNA"/>
</dbReference>
<protein>
    <submittedName>
        <fullName evidence="10">PPP family 3-phenylpropionic acid transporter</fullName>
    </submittedName>
</protein>
<feature type="transmembrane region" description="Helical" evidence="8">
    <location>
        <begin position="46"/>
        <end position="66"/>
    </location>
</feature>
<dbReference type="InterPro" id="IPR036259">
    <property type="entry name" value="MFS_trans_sf"/>
</dbReference>
<keyword evidence="7 8" id="KW-0472">Membrane</keyword>
<accession>A0ABX9XTT5</accession>
<evidence type="ECO:0000256" key="7">
    <source>
        <dbReference type="ARBA" id="ARBA00023136"/>
    </source>
</evidence>
<keyword evidence="3" id="KW-1003">Cell membrane</keyword>
<evidence type="ECO:0000256" key="5">
    <source>
        <dbReference type="ARBA" id="ARBA00022692"/>
    </source>
</evidence>
<evidence type="ECO:0000256" key="6">
    <source>
        <dbReference type="ARBA" id="ARBA00022989"/>
    </source>
</evidence>
<feature type="transmembrane region" description="Helical" evidence="8">
    <location>
        <begin position="218"/>
        <end position="239"/>
    </location>
</feature>
<evidence type="ECO:0000313" key="10">
    <source>
        <dbReference type="EMBL" id="RPE96620.1"/>
    </source>
</evidence>
<feature type="transmembrane region" description="Helical" evidence="8">
    <location>
        <begin position="251"/>
        <end position="271"/>
    </location>
</feature>
<feature type="transmembrane region" description="Helical" evidence="8">
    <location>
        <begin position="12"/>
        <end position="34"/>
    </location>
</feature>
<evidence type="ECO:0000256" key="3">
    <source>
        <dbReference type="ARBA" id="ARBA00022475"/>
    </source>
</evidence>
<dbReference type="SUPFAM" id="SSF103473">
    <property type="entry name" value="MFS general substrate transporter"/>
    <property type="match status" value="1"/>
</dbReference>
<keyword evidence="5 8" id="KW-0812">Transmembrane</keyword>
<keyword evidence="11" id="KW-1185">Reference proteome</keyword>
<feature type="transmembrane region" description="Helical" evidence="8">
    <location>
        <begin position="338"/>
        <end position="360"/>
    </location>
</feature>
<evidence type="ECO:0000259" key="9">
    <source>
        <dbReference type="Pfam" id="PF12832"/>
    </source>
</evidence>
<evidence type="ECO:0000256" key="1">
    <source>
        <dbReference type="ARBA" id="ARBA00004429"/>
    </source>
</evidence>
<dbReference type="Gene3D" id="1.20.1250.20">
    <property type="entry name" value="MFS general substrate transporter like domains"/>
    <property type="match status" value="2"/>
</dbReference>
<comment type="subcellular location">
    <subcellularLocation>
        <location evidence="1">Cell inner membrane</location>
        <topology evidence="1">Multi-pass membrane protein</topology>
    </subcellularLocation>
</comment>
<dbReference type="InterPro" id="IPR024989">
    <property type="entry name" value="MFS_assoc_dom"/>
</dbReference>
<evidence type="ECO:0000256" key="4">
    <source>
        <dbReference type="ARBA" id="ARBA00022519"/>
    </source>
</evidence>
<dbReference type="Proteomes" id="UP000276901">
    <property type="component" value="Unassembled WGS sequence"/>
</dbReference>
<dbReference type="NCBIfam" id="NF037955">
    <property type="entry name" value="mfs"/>
    <property type="match status" value="1"/>
</dbReference>
<feature type="transmembrane region" description="Helical" evidence="8">
    <location>
        <begin position="165"/>
        <end position="184"/>
    </location>
</feature>
<feature type="transmembrane region" description="Helical" evidence="8">
    <location>
        <begin position="78"/>
        <end position="97"/>
    </location>
</feature>
<sequence>MMKLSLFQLSPFQWSAFNFFGFYAAFGVLLPFLPVWLKYHGYDTDIIGLLIALGYLFRFVGAMFFSRSVKNPNQLIPLNRFLTWATVAVLFVVAWAVGSIWLLLPAIAVFHIFNGGSMPIADTISSTYQQQIGMDYGRSRLFGSVAFVVGSISTGYLVGWLGESAIIGILIGWLVFLGVGISFNPSQKFVENSKNDNQSASDVGYLTLMKVPTTLKMLIAISLIQSSHAAYYAYSTLYWTSSGISTTHTSFLWGAAVVAEITFFFFANKLFKAWKTQHLIILAALGAMVRWAILASTNQFAILFAAQLLHAISYAMGHYAMIRYISTQPVEHNAKLQALYFSWASCGVMALFTFIAGLVYQISPAFSFWLMLIFALPAIFIVPKKFESKV</sequence>
<dbReference type="Pfam" id="PF12832">
    <property type="entry name" value="MFS_1_like"/>
    <property type="match status" value="1"/>
</dbReference>
<feature type="transmembrane region" description="Helical" evidence="8">
    <location>
        <begin position="300"/>
        <end position="317"/>
    </location>
</feature>
<evidence type="ECO:0000256" key="8">
    <source>
        <dbReference type="SAM" id="Phobius"/>
    </source>
</evidence>
<feature type="transmembrane region" description="Helical" evidence="8">
    <location>
        <begin position="366"/>
        <end position="383"/>
    </location>
</feature>
<dbReference type="RefSeq" id="WP_236940991.1">
    <property type="nucleotide sequence ID" value="NZ_CP015029.1"/>
</dbReference>
<comment type="caution">
    <text evidence="10">The sequence shown here is derived from an EMBL/GenBank/DDBJ whole genome shotgun (WGS) entry which is preliminary data.</text>
</comment>
<proteinExistence type="predicted"/>